<protein>
    <submittedName>
        <fullName evidence="3">Peptidoglycan-binding protein</fullName>
    </submittedName>
</protein>
<dbReference type="Gene3D" id="2.40.420.20">
    <property type="match status" value="1"/>
</dbReference>
<proteinExistence type="predicted"/>
<dbReference type="EMBL" id="BAAAPH010000023">
    <property type="protein sequence ID" value="GAA1595768.1"/>
    <property type="molecule type" value="Genomic_DNA"/>
</dbReference>
<dbReference type="InterPro" id="IPR036366">
    <property type="entry name" value="PGBDSf"/>
</dbReference>
<gene>
    <name evidence="3" type="ORF">GCM10009804_60470</name>
</gene>
<dbReference type="Pfam" id="PF01471">
    <property type="entry name" value="PG_binding_1"/>
    <property type="match status" value="1"/>
</dbReference>
<dbReference type="PANTHER" id="PTHR30469">
    <property type="entry name" value="MULTIDRUG RESISTANCE PROTEIN MDTA"/>
    <property type="match status" value="1"/>
</dbReference>
<evidence type="ECO:0000313" key="3">
    <source>
        <dbReference type="EMBL" id="GAA1595768.1"/>
    </source>
</evidence>
<keyword evidence="1" id="KW-0732">Signal</keyword>
<accession>A0ABN2E602</accession>
<dbReference type="PANTHER" id="PTHR30469:SF15">
    <property type="entry name" value="HLYD FAMILY OF SECRETION PROTEINS"/>
    <property type="match status" value="1"/>
</dbReference>
<dbReference type="SUPFAM" id="SSF47090">
    <property type="entry name" value="PGBD-like"/>
    <property type="match status" value="1"/>
</dbReference>
<feature type="signal peptide" evidence="1">
    <location>
        <begin position="1"/>
        <end position="22"/>
    </location>
</feature>
<comment type="caution">
    <text evidence="3">The sequence shown here is derived from an EMBL/GenBank/DDBJ whole genome shotgun (WGS) entry which is preliminary data.</text>
</comment>
<evidence type="ECO:0000259" key="2">
    <source>
        <dbReference type="Pfam" id="PF01471"/>
    </source>
</evidence>
<dbReference type="Gene3D" id="1.10.101.10">
    <property type="entry name" value="PGBD-like superfamily/PGBD"/>
    <property type="match status" value="1"/>
</dbReference>
<feature type="chain" id="PRO_5046018928" evidence="1">
    <location>
        <begin position="23"/>
        <end position="351"/>
    </location>
</feature>
<dbReference type="InterPro" id="IPR002477">
    <property type="entry name" value="Peptidoglycan-bd-like"/>
</dbReference>
<dbReference type="Proteomes" id="UP001501705">
    <property type="component" value="Unassembled WGS sequence"/>
</dbReference>
<keyword evidence="4" id="KW-1185">Reference proteome</keyword>
<name>A0ABN2E602_9ACTN</name>
<feature type="domain" description="Peptidoglycan binding-like" evidence="2">
    <location>
        <begin position="120"/>
        <end position="167"/>
    </location>
</feature>
<dbReference type="InterPro" id="IPR036365">
    <property type="entry name" value="PGBD-like_sf"/>
</dbReference>
<reference evidence="3 4" key="1">
    <citation type="journal article" date="2019" name="Int. J. Syst. Evol. Microbiol.">
        <title>The Global Catalogue of Microorganisms (GCM) 10K type strain sequencing project: providing services to taxonomists for standard genome sequencing and annotation.</title>
        <authorList>
            <consortium name="The Broad Institute Genomics Platform"/>
            <consortium name="The Broad Institute Genome Sequencing Center for Infectious Disease"/>
            <person name="Wu L."/>
            <person name="Ma J."/>
        </authorList>
    </citation>
    <scope>NUCLEOTIDE SEQUENCE [LARGE SCALE GENOMIC DNA]</scope>
    <source>
        <strain evidence="3 4">JCM 15572</strain>
    </source>
</reference>
<evidence type="ECO:0000256" key="1">
    <source>
        <dbReference type="SAM" id="SignalP"/>
    </source>
</evidence>
<sequence>MMRKALTAAVVLVAGGAASVFLVNRGDTSQAAKQPAQALPVNTTKVTQQTLKDTETQDGTLGFGTTSSAVNRDAGTVTFVPGSGQELRRGNTVYSIDNKPTTLLYGALPAYRKLAIGSEGKDVLQLEQNLSAMGYSGFTVDDEYTSATATAVEEWQDDLGLEETGVVELGSVLFAPGHIRVDSVQGQEGSPLGPNQPVLSYTGTTRAVTVRLDAADQRLATMNAAVTVALPDGNTVPGKIEKVSTVVIPAESPDKDPETKIEVIVAVANQKAVAAWSSAATDVTFTASERKNVLTVPVAALVALREGGFGVEVTDGSTSRYVPVKTGLFASGQVEITGTGIKAGTTVGIPK</sequence>
<organism evidence="3 4">
    <name type="scientific">Kribbella hippodromi</name>
    <dbReference type="NCBI Taxonomy" id="434347"/>
    <lineage>
        <taxon>Bacteria</taxon>
        <taxon>Bacillati</taxon>
        <taxon>Actinomycetota</taxon>
        <taxon>Actinomycetes</taxon>
        <taxon>Propionibacteriales</taxon>
        <taxon>Kribbellaceae</taxon>
        <taxon>Kribbella</taxon>
    </lineage>
</organism>
<evidence type="ECO:0000313" key="4">
    <source>
        <dbReference type="Proteomes" id="UP001501705"/>
    </source>
</evidence>